<name>A0A378JT98_9GAMM</name>
<dbReference type="Proteomes" id="UP000254794">
    <property type="component" value="Unassembled WGS sequence"/>
</dbReference>
<comment type="similarity">
    <text evidence="2">Belongs to the UPF0702 family.</text>
</comment>
<keyword evidence="3" id="KW-1003">Cell membrane</keyword>
<sequence length="162" mass="18381">MIFDFLSALNESHDLIYIFLRAILLFLFSVIFFRFGNHRYNLNTVMDTLLIITLGSLIGRGINGPATLMSTLVATITLVILHKLLAKLTFCFPQIESLFKGKAHLLIENGKVCESSLACYNITYSDLEGAIREQLNTDDIKCVKYGFLERSGKITFIKYENK</sequence>
<evidence type="ECO:0000313" key="9">
    <source>
        <dbReference type="EMBL" id="STX51402.1"/>
    </source>
</evidence>
<evidence type="ECO:0000259" key="8">
    <source>
        <dbReference type="Pfam" id="PF04239"/>
    </source>
</evidence>
<reference evidence="9 10" key="1">
    <citation type="submission" date="2018-06" db="EMBL/GenBank/DDBJ databases">
        <authorList>
            <consortium name="Pathogen Informatics"/>
            <person name="Doyle S."/>
        </authorList>
    </citation>
    <scope>NUCLEOTIDE SEQUENCE [LARGE SCALE GENOMIC DNA]</scope>
    <source>
        <strain evidence="9 10">NCTC13316</strain>
    </source>
</reference>
<dbReference type="InterPro" id="IPR023090">
    <property type="entry name" value="UPF0702_alpha/beta_dom_sf"/>
</dbReference>
<gene>
    <name evidence="9" type="ORF">NCTC13316_01497</name>
</gene>
<accession>A0A378JT98</accession>
<dbReference type="Gene3D" id="3.30.240.20">
    <property type="entry name" value="bsu07140 like domains"/>
    <property type="match status" value="1"/>
</dbReference>
<dbReference type="RefSeq" id="WP_115331042.1">
    <property type="nucleotide sequence ID" value="NZ_CAAAHP010000001.1"/>
</dbReference>
<feature type="transmembrane region" description="Helical" evidence="7">
    <location>
        <begin position="68"/>
        <end position="86"/>
    </location>
</feature>
<dbReference type="OrthoDB" id="5652583at2"/>
<dbReference type="Pfam" id="PF04239">
    <property type="entry name" value="DUF421"/>
    <property type="match status" value="1"/>
</dbReference>
<evidence type="ECO:0000256" key="1">
    <source>
        <dbReference type="ARBA" id="ARBA00004651"/>
    </source>
</evidence>
<evidence type="ECO:0000256" key="7">
    <source>
        <dbReference type="SAM" id="Phobius"/>
    </source>
</evidence>
<keyword evidence="4 7" id="KW-0812">Transmembrane</keyword>
<dbReference type="PANTHER" id="PTHR34582">
    <property type="entry name" value="UPF0702 TRANSMEMBRANE PROTEIN YCAP"/>
    <property type="match status" value="1"/>
</dbReference>
<keyword evidence="6 7" id="KW-0472">Membrane</keyword>
<evidence type="ECO:0000256" key="3">
    <source>
        <dbReference type="ARBA" id="ARBA00022475"/>
    </source>
</evidence>
<evidence type="ECO:0000256" key="2">
    <source>
        <dbReference type="ARBA" id="ARBA00006448"/>
    </source>
</evidence>
<dbReference type="PANTHER" id="PTHR34582:SF6">
    <property type="entry name" value="UPF0702 TRANSMEMBRANE PROTEIN YCAP"/>
    <property type="match status" value="1"/>
</dbReference>
<evidence type="ECO:0000256" key="4">
    <source>
        <dbReference type="ARBA" id="ARBA00022692"/>
    </source>
</evidence>
<evidence type="ECO:0000256" key="6">
    <source>
        <dbReference type="ARBA" id="ARBA00023136"/>
    </source>
</evidence>
<feature type="transmembrane region" description="Helical" evidence="7">
    <location>
        <begin position="15"/>
        <end position="33"/>
    </location>
</feature>
<comment type="subcellular location">
    <subcellularLocation>
        <location evidence="1">Cell membrane</location>
        <topology evidence="1">Multi-pass membrane protein</topology>
    </subcellularLocation>
</comment>
<dbReference type="AlphaFoldDB" id="A0A378JT98"/>
<dbReference type="InterPro" id="IPR007353">
    <property type="entry name" value="DUF421"/>
</dbReference>
<evidence type="ECO:0000256" key="5">
    <source>
        <dbReference type="ARBA" id="ARBA00022989"/>
    </source>
</evidence>
<keyword evidence="10" id="KW-1185">Reference proteome</keyword>
<organism evidence="9 10">
    <name type="scientific">Legionella busanensis</name>
    <dbReference type="NCBI Taxonomy" id="190655"/>
    <lineage>
        <taxon>Bacteria</taxon>
        <taxon>Pseudomonadati</taxon>
        <taxon>Pseudomonadota</taxon>
        <taxon>Gammaproteobacteria</taxon>
        <taxon>Legionellales</taxon>
        <taxon>Legionellaceae</taxon>
        <taxon>Legionella</taxon>
    </lineage>
</organism>
<dbReference type="GO" id="GO:0005886">
    <property type="term" value="C:plasma membrane"/>
    <property type="evidence" value="ECO:0007669"/>
    <property type="project" value="UniProtKB-SubCell"/>
</dbReference>
<proteinExistence type="inferred from homology"/>
<feature type="domain" description="YetF C-terminal" evidence="8">
    <location>
        <begin position="94"/>
        <end position="161"/>
    </location>
</feature>
<dbReference type="EMBL" id="UGOD01000001">
    <property type="protein sequence ID" value="STX51402.1"/>
    <property type="molecule type" value="Genomic_DNA"/>
</dbReference>
<protein>
    <submittedName>
        <fullName evidence="9">Protein of uncharacterized function (DUF421)</fullName>
    </submittedName>
</protein>
<evidence type="ECO:0000313" key="10">
    <source>
        <dbReference type="Proteomes" id="UP000254794"/>
    </source>
</evidence>
<keyword evidence="5 7" id="KW-1133">Transmembrane helix</keyword>